<evidence type="ECO:0000313" key="3">
    <source>
        <dbReference type="Proteomes" id="UP000484988"/>
    </source>
</evidence>
<evidence type="ECO:0000259" key="1">
    <source>
        <dbReference type="Pfam" id="PF24623"/>
    </source>
</evidence>
<feature type="domain" description="DNA-binding phage zinc finger" evidence="1">
    <location>
        <begin position="2"/>
        <end position="38"/>
    </location>
</feature>
<feature type="domain" description="DNA-binding phage zinc finger" evidence="1">
    <location>
        <begin position="42"/>
        <end position="77"/>
    </location>
</feature>
<protein>
    <recommendedName>
        <fullName evidence="1">DNA-binding phage zinc finger domain-containing protein</fullName>
    </recommendedName>
</protein>
<dbReference type="AlphaFoldDB" id="A0A6A0AW54"/>
<dbReference type="InterPro" id="IPR056911">
    <property type="entry name" value="Phage_Znf_bind_put"/>
</dbReference>
<dbReference type="Pfam" id="PF24623">
    <property type="entry name" value="Phage_zn_bind_8"/>
    <property type="match status" value="2"/>
</dbReference>
<reference evidence="2 3" key="1">
    <citation type="submission" date="2020-02" db="EMBL/GenBank/DDBJ databases">
        <title>Whole Genome Shotgun Sequence of Streptomyces sp. strain CWH03.</title>
        <authorList>
            <person name="Dohra H."/>
            <person name="Kodani S."/>
            <person name="Yamamura H."/>
        </authorList>
    </citation>
    <scope>NUCLEOTIDE SEQUENCE [LARGE SCALE GENOMIC DNA]</scope>
    <source>
        <strain evidence="2 3">CWH03</strain>
    </source>
</reference>
<gene>
    <name evidence="2" type="ORF">SCWH03_28240</name>
</gene>
<sequence>MAVRCTWCRAPVGELCTTPSNGRPHRGGTHDVRRIDWAMTTQCPECRATPGHPCTTTAHGQLTHLDDVHPARTHTTHRSQDPP</sequence>
<keyword evidence="3" id="KW-1185">Reference proteome</keyword>
<organism evidence="2 3">
    <name type="scientific">Streptomyces pacificus</name>
    <dbReference type="NCBI Taxonomy" id="2705029"/>
    <lineage>
        <taxon>Bacteria</taxon>
        <taxon>Bacillati</taxon>
        <taxon>Actinomycetota</taxon>
        <taxon>Actinomycetes</taxon>
        <taxon>Kitasatosporales</taxon>
        <taxon>Streptomycetaceae</taxon>
        <taxon>Streptomyces</taxon>
    </lineage>
</organism>
<dbReference type="EMBL" id="BLLG01000006">
    <property type="protein sequence ID" value="GFH36593.1"/>
    <property type="molecule type" value="Genomic_DNA"/>
</dbReference>
<comment type="caution">
    <text evidence="2">The sequence shown here is derived from an EMBL/GenBank/DDBJ whole genome shotgun (WGS) entry which is preliminary data.</text>
</comment>
<accession>A0A6A0AW54</accession>
<dbReference type="Proteomes" id="UP000484988">
    <property type="component" value="Unassembled WGS sequence"/>
</dbReference>
<name>A0A6A0AW54_9ACTN</name>
<proteinExistence type="predicted"/>
<evidence type="ECO:0000313" key="2">
    <source>
        <dbReference type="EMBL" id="GFH36593.1"/>
    </source>
</evidence>